<evidence type="ECO:0000313" key="1">
    <source>
        <dbReference type="EMBL" id="MPM52028.1"/>
    </source>
</evidence>
<protein>
    <submittedName>
        <fullName evidence="1">Uncharacterized protein</fullName>
    </submittedName>
</protein>
<name>A0A645AH52_9ZZZZ</name>
<dbReference type="EMBL" id="VSSQ01013680">
    <property type="protein sequence ID" value="MPM52028.1"/>
    <property type="molecule type" value="Genomic_DNA"/>
</dbReference>
<sequence>MLVAGGNTAAGLLHIHGRLPHMTGIFLSLPGNLRDGGVELLDGGGLLGGA</sequence>
<dbReference type="AlphaFoldDB" id="A0A645AH52"/>
<organism evidence="1">
    <name type="scientific">bioreactor metagenome</name>
    <dbReference type="NCBI Taxonomy" id="1076179"/>
    <lineage>
        <taxon>unclassified sequences</taxon>
        <taxon>metagenomes</taxon>
        <taxon>ecological metagenomes</taxon>
    </lineage>
</organism>
<comment type="caution">
    <text evidence="1">The sequence shown here is derived from an EMBL/GenBank/DDBJ whole genome shotgun (WGS) entry which is preliminary data.</text>
</comment>
<accession>A0A645AH52</accession>
<proteinExistence type="predicted"/>
<reference evidence="1" key="1">
    <citation type="submission" date="2019-08" db="EMBL/GenBank/DDBJ databases">
        <authorList>
            <person name="Kucharzyk K."/>
            <person name="Murdoch R.W."/>
            <person name="Higgins S."/>
            <person name="Loffler F."/>
        </authorList>
    </citation>
    <scope>NUCLEOTIDE SEQUENCE</scope>
</reference>
<gene>
    <name evidence="1" type="ORF">SDC9_98781</name>
</gene>